<sequence length="204" mass="22421">MNLAKGRRIGNSSDGEVELNIAIVERDGRRKRDCNGLNESDKTARTGKLLVENALRAIRSRPAGSVGFSIIHGGIPNERSYKLEFIRSASSNLTPVLTKLTATVAVQQPSKSYSDSVVELIKQPVGRPAALAVTPSFSFAGYTLALKRSSTEPSRGELARPRDSFLTVDVHEAEEEKGRRIIRRRDKDRQGGKGYEQRAGARLF</sequence>
<name>A0A834KQ08_VESPE</name>
<organism evidence="2 3">
    <name type="scientific">Vespula pensylvanica</name>
    <name type="common">Western yellow jacket</name>
    <name type="synonym">Wasp</name>
    <dbReference type="NCBI Taxonomy" id="30213"/>
    <lineage>
        <taxon>Eukaryota</taxon>
        <taxon>Metazoa</taxon>
        <taxon>Ecdysozoa</taxon>
        <taxon>Arthropoda</taxon>
        <taxon>Hexapoda</taxon>
        <taxon>Insecta</taxon>
        <taxon>Pterygota</taxon>
        <taxon>Neoptera</taxon>
        <taxon>Endopterygota</taxon>
        <taxon>Hymenoptera</taxon>
        <taxon>Apocrita</taxon>
        <taxon>Aculeata</taxon>
        <taxon>Vespoidea</taxon>
        <taxon>Vespidae</taxon>
        <taxon>Vespinae</taxon>
        <taxon>Vespula</taxon>
    </lineage>
</organism>
<proteinExistence type="predicted"/>
<evidence type="ECO:0000313" key="3">
    <source>
        <dbReference type="Proteomes" id="UP000600918"/>
    </source>
</evidence>
<gene>
    <name evidence="2" type="ORF">H0235_013299</name>
</gene>
<dbReference type="EMBL" id="JACSDY010000013">
    <property type="protein sequence ID" value="KAF7410692.1"/>
    <property type="molecule type" value="Genomic_DNA"/>
</dbReference>
<feature type="region of interest" description="Disordered" evidence="1">
    <location>
        <begin position="176"/>
        <end position="204"/>
    </location>
</feature>
<protein>
    <submittedName>
        <fullName evidence="2">Uncharacterized protein</fullName>
    </submittedName>
</protein>
<keyword evidence="3" id="KW-1185">Reference proteome</keyword>
<evidence type="ECO:0000313" key="2">
    <source>
        <dbReference type="EMBL" id="KAF7410692.1"/>
    </source>
</evidence>
<comment type="caution">
    <text evidence="2">The sequence shown here is derived from an EMBL/GenBank/DDBJ whole genome shotgun (WGS) entry which is preliminary data.</text>
</comment>
<dbReference type="AlphaFoldDB" id="A0A834KQ08"/>
<feature type="compositionally biased region" description="Basic and acidic residues" evidence="1">
    <location>
        <begin position="176"/>
        <end position="191"/>
    </location>
</feature>
<accession>A0A834KQ08</accession>
<evidence type="ECO:0000256" key="1">
    <source>
        <dbReference type="SAM" id="MobiDB-lite"/>
    </source>
</evidence>
<dbReference type="Proteomes" id="UP000600918">
    <property type="component" value="Unassembled WGS sequence"/>
</dbReference>
<reference evidence="2" key="1">
    <citation type="journal article" date="2020" name="G3 (Bethesda)">
        <title>High-Quality Assemblies for Three Invasive Social Wasps from the &lt;i&gt;Vespula&lt;/i&gt; Genus.</title>
        <authorList>
            <person name="Harrop T.W.R."/>
            <person name="Guhlin J."/>
            <person name="McLaughlin G.M."/>
            <person name="Permina E."/>
            <person name="Stockwell P."/>
            <person name="Gilligan J."/>
            <person name="Le Lec M.F."/>
            <person name="Gruber M.A.M."/>
            <person name="Quinn O."/>
            <person name="Lovegrove M."/>
            <person name="Duncan E.J."/>
            <person name="Remnant E.J."/>
            <person name="Van Eeckhoven J."/>
            <person name="Graham B."/>
            <person name="Knapp R.A."/>
            <person name="Langford K.W."/>
            <person name="Kronenberg Z."/>
            <person name="Press M.O."/>
            <person name="Eacker S.M."/>
            <person name="Wilson-Rankin E.E."/>
            <person name="Purcell J."/>
            <person name="Lester P.J."/>
            <person name="Dearden P.K."/>
        </authorList>
    </citation>
    <scope>NUCLEOTIDE SEQUENCE</scope>
    <source>
        <strain evidence="2">Volc-1</strain>
    </source>
</reference>